<dbReference type="SUPFAM" id="SSF48452">
    <property type="entry name" value="TPR-like"/>
    <property type="match status" value="2"/>
</dbReference>
<dbReference type="PROSITE" id="PS50005">
    <property type="entry name" value="TPR"/>
    <property type="match status" value="2"/>
</dbReference>
<comment type="caution">
    <text evidence="2">The sequence shown here is derived from an EMBL/GenBank/DDBJ whole genome shotgun (WGS) entry which is preliminary data.</text>
</comment>
<protein>
    <submittedName>
        <fullName evidence="2">Tetratricopeptide (TPR) repeat protein</fullName>
    </submittedName>
</protein>
<evidence type="ECO:0000313" key="3">
    <source>
        <dbReference type="Proteomes" id="UP001244552"/>
    </source>
</evidence>
<dbReference type="Gene3D" id="1.25.40.10">
    <property type="entry name" value="Tetratricopeptide repeat domain"/>
    <property type="match status" value="4"/>
</dbReference>
<dbReference type="RefSeq" id="WP_209989242.1">
    <property type="nucleotide sequence ID" value="NZ_JAGINO010000027.1"/>
</dbReference>
<organism evidence="2 3">
    <name type="scientific">Azospirillum picis</name>
    <dbReference type="NCBI Taxonomy" id="488438"/>
    <lineage>
        <taxon>Bacteria</taxon>
        <taxon>Pseudomonadati</taxon>
        <taxon>Pseudomonadota</taxon>
        <taxon>Alphaproteobacteria</taxon>
        <taxon>Rhodospirillales</taxon>
        <taxon>Azospirillaceae</taxon>
        <taxon>Azospirillum</taxon>
    </lineage>
</organism>
<keyword evidence="3" id="KW-1185">Reference proteome</keyword>
<feature type="repeat" description="TPR" evidence="1">
    <location>
        <begin position="36"/>
        <end position="69"/>
    </location>
</feature>
<dbReference type="Pfam" id="PF13414">
    <property type="entry name" value="TPR_11"/>
    <property type="match status" value="1"/>
</dbReference>
<evidence type="ECO:0000313" key="2">
    <source>
        <dbReference type="EMBL" id="MDQ0536502.1"/>
    </source>
</evidence>
<dbReference type="SMART" id="SM00028">
    <property type="entry name" value="TPR"/>
    <property type="match status" value="7"/>
</dbReference>
<dbReference type="InterPro" id="IPR019734">
    <property type="entry name" value="TPR_rpt"/>
</dbReference>
<reference evidence="2 3" key="1">
    <citation type="submission" date="2023-07" db="EMBL/GenBank/DDBJ databases">
        <title>Genomic Encyclopedia of Type Strains, Phase IV (KMG-IV): sequencing the most valuable type-strain genomes for metagenomic binning, comparative biology and taxonomic classification.</title>
        <authorList>
            <person name="Goeker M."/>
        </authorList>
    </citation>
    <scope>NUCLEOTIDE SEQUENCE [LARGE SCALE GENOMIC DNA]</scope>
    <source>
        <strain evidence="2 3">DSM 19922</strain>
    </source>
</reference>
<proteinExistence type="predicted"/>
<accession>A0ABU0MSN8</accession>
<dbReference type="Gene3D" id="3.40.50.11350">
    <property type="match status" value="1"/>
</dbReference>
<dbReference type="EMBL" id="JAUSVU010000027">
    <property type="protein sequence ID" value="MDQ0536502.1"/>
    <property type="molecule type" value="Genomic_DNA"/>
</dbReference>
<dbReference type="InterPro" id="IPR011990">
    <property type="entry name" value="TPR-like_helical_dom_sf"/>
</dbReference>
<name>A0ABU0MSN8_9PROT</name>
<dbReference type="PANTHER" id="PTHR44809">
    <property type="match status" value="1"/>
</dbReference>
<keyword evidence="1" id="KW-0802">TPR repeat</keyword>
<dbReference type="PANTHER" id="PTHR44809:SF1">
    <property type="entry name" value="PROTEIN O-MANNOSYL-TRANSFERASE TMTC1"/>
    <property type="match status" value="1"/>
</dbReference>
<sequence length="633" mass="69333">MIADLLAKALEHHRAGRLAEAGALYRHVLDTDANAVDALHLLGLVLRRSGQIEDGLALIGRALQLNPEFLEARFNRANILNEASRTVEATSEWRRLVVLAPAWATAWHGLGGALERQGSAMSPHAIAALRRAVRLQPGTGLSHHDLGLVLRHAARLDEAIASQRNAVVVEPGLAQAQMNLGSALLERGDGRRAAAALRQASALAPDSAECWYNLGHAHHEAGDAMGAAFAYRRAAAGGLGVALPRLAHALSDLGRQDEAERLLLNSLETPGAPVPEFLELLANTMIRSNRLGEARALFQRLAETSFAGVRHLGECLTALAAVDLAEGTPRAAAARLAPVRSEHGWFFTVKSLAALHTALADKGVRLRRPAAGPRGTRLRITSSTLANRGRFAHNALEYVMLRLYAEQFGYVLETPDWVGGAFFDVNDPPQSGPLPPLLFPRYRLNEWITGRAVAPPLANRDMLSPLFLFEHKERYREHVQSWLKPRAVWAPWLDPAVGRLREGGATVVAIHIRRGDFLTFGYPITETDWYLAWLREIWPGLARPVLYLASDDLAAVRGAFAEFRPVVRADVAPDWPGLEYLQDFHVLTQADIVGISAASGFSQLAARLNRRAELFVEPDVEAKRIRPFTPWTP</sequence>
<dbReference type="Proteomes" id="UP001244552">
    <property type="component" value="Unassembled WGS sequence"/>
</dbReference>
<dbReference type="Pfam" id="PF13432">
    <property type="entry name" value="TPR_16"/>
    <property type="match status" value="1"/>
</dbReference>
<dbReference type="InterPro" id="IPR052943">
    <property type="entry name" value="TMTC_O-mannosyl-trnsfr"/>
</dbReference>
<feature type="repeat" description="TPR" evidence="1">
    <location>
        <begin position="174"/>
        <end position="207"/>
    </location>
</feature>
<gene>
    <name evidence="2" type="ORF">QO018_005399</name>
</gene>
<evidence type="ECO:0000256" key="1">
    <source>
        <dbReference type="PROSITE-ProRule" id="PRU00339"/>
    </source>
</evidence>